<gene>
    <name evidence="2" type="ORF">COT91_01755</name>
</gene>
<feature type="transmembrane region" description="Helical" evidence="1">
    <location>
        <begin position="35"/>
        <end position="57"/>
    </location>
</feature>
<evidence type="ECO:0000313" key="3">
    <source>
        <dbReference type="Proteomes" id="UP000230557"/>
    </source>
</evidence>
<dbReference type="Proteomes" id="UP000230557">
    <property type="component" value="Unassembled WGS sequence"/>
</dbReference>
<keyword evidence="1" id="KW-0472">Membrane</keyword>
<reference evidence="3" key="1">
    <citation type="submission" date="2017-09" db="EMBL/GenBank/DDBJ databases">
        <title>Depth-based differentiation of microbial function through sediment-hosted aquifers and enrichment of novel symbionts in the deep terrestrial subsurface.</title>
        <authorList>
            <person name="Probst A.J."/>
            <person name="Ladd B."/>
            <person name="Jarett J.K."/>
            <person name="Geller-Mcgrath D.E."/>
            <person name="Sieber C.M.K."/>
            <person name="Emerson J.B."/>
            <person name="Anantharaman K."/>
            <person name="Thomas B.C."/>
            <person name="Malmstrom R."/>
            <person name="Stieglmeier M."/>
            <person name="Klingl A."/>
            <person name="Woyke T."/>
            <person name="Ryan C.M."/>
            <person name="Banfield J.F."/>
        </authorList>
    </citation>
    <scope>NUCLEOTIDE SEQUENCE [LARGE SCALE GENOMIC DNA]</scope>
</reference>
<proteinExistence type="predicted"/>
<keyword evidence="1" id="KW-1133">Transmembrane helix</keyword>
<comment type="caution">
    <text evidence="2">The sequence shown here is derived from an EMBL/GenBank/DDBJ whole genome shotgun (WGS) entry which is preliminary data.</text>
</comment>
<evidence type="ECO:0000256" key="1">
    <source>
        <dbReference type="SAM" id="Phobius"/>
    </source>
</evidence>
<evidence type="ECO:0000313" key="2">
    <source>
        <dbReference type="EMBL" id="PIR97368.1"/>
    </source>
</evidence>
<sequence length="84" mass="9845">MGVCNRFIYSAIVLVLYWKYPWGHQDGKRRAIFRLISLFIVIVGIIIIIFSFVLSYLNLDDPFKPLSPEAQELHDEIMEKSELN</sequence>
<dbReference type="AlphaFoldDB" id="A0A2H0VE36"/>
<protein>
    <submittedName>
        <fullName evidence="2">Uncharacterized protein</fullName>
    </submittedName>
</protein>
<organism evidence="2 3">
    <name type="scientific">Candidatus Doudnabacteria bacterium CG10_big_fil_rev_8_21_14_0_10_41_10</name>
    <dbReference type="NCBI Taxonomy" id="1974551"/>
    <lineage>
        <taxon>Bacteria</taxon>
        <taxon>Candidatus Doudnaibacteriota</taxon>
    </lineage>
</organism>
<name>A0A2H0VE36_9BACT</name>
<accession>A0A2H0VE36</accession>
<keyword evidence="1" id="KW-0812">Transmembrane</keyword>
<dbReference type="EMBL" id="PFAJ01000023">
    <property type="protein sequence ID" value="PIR97368.1"/>
    <property type="molecule type" value="Genomic_DNA"/>
</dbReference>